<accession>A0A1H8S4I6</accession>
<dbReference type="AlphaFoldDB" id="A0A1H8S4I6"/>
<dbReference type="EMBL" id="FOCV01000023">
    <property type="protein sequence ID" value="SEO73919.1"/>
    <property type="molecule type" value="Genomic_DNA"/>
</dbReference>
<evidence type="ECO:0000313" key="4">
    <source>
        <dbReference type="Proteomes" id="UP000198939"/>
    </source>
</evidence>
<dbReference type="EMBL" id="FNXB01000029">
    <property type="protein sequence ID" value="SEI10378.1"/>
    <property type="molecule type" value="Genomic_DNA"/>
</dbReference>
<dbReference type="Proteomes" id="UP000198939">
    <property type="component" value="Unassembled WGS sequence"/>
</dbReference>
<gene>
    <name evidence="1" type="ORF">RTCCBAU85039_4539</name>
    <name evidence="2" type="ORF">SAMN05216228_102385</name>
</gene>
<reference evidence="1" key="1">
    <citation type="submission" date="2016-10" db="EMBL/GenBank/DDBJ databases">
        <authorList>
            <person name="de Groot N.N."/>
        </authorList>
    </citation>
    <scope>NUCLEOTIDE SEQUENCE [LARGE SCALE GENOMIC DNA]</scope>
    <source>
        <strain evidence="1">CCBAU85039</strain>
    </source>
</reference>
<evidence type="ECO:0000313" key="2">
    <source>
        <dbReference type="EMBL" id="SEO73919.1"/>
    </source>
</evidence>
<name>A0A1H8S4I6_9HYPH</name>
<keyword evidence="4" id="KW-1185">Reference proteome</keyword>
<reference evidence="2 4" key="3">
    <citation type="submission" date="2016-10" db="EMBL/GenBank/DDBJ databases">
        <authorList>
            <person name="Varghese N."/>
            <person name="Submissions S."/>
        </authorList>
    </citation>
    <scope>NUCLEOTIDE SEQUENCE [LARGE SCALE GENOMIC DNA]</scope>
    <source>
        <strain evidence="2 4">CGMCC 1.7071</strain>
    </source>
</reference>
<evidence type="ECO:0000313" key="3">
    <source>
        <dbReference type="Proteomes" id="UP000183063"/>
    </source>
</evidence>
<sequence>MIKADPQFNAQLGRRTAVSINAMQVQKRVN</sequence>
<proteinExistence type="predicted"/>
<protein>
    <submittedName>
        <fullName evidence="1">Uncharacterized protein</fullName>
    </submittedName>
</protein>
<organism evidence="1 3">
    <name type="scientific">Rhizobium tibeticum</name>
    <dbReference type="NCBI Taxonomy" id="501024"/>
    <lineage>
        <taxon>Bacteria</taxon>
        <taxon>Pseudomonadati</taxon>
        <taxon>Pseudomonadota</taxon>
        <taxon>Alphaproteobacteria</taxon>
        <taxon>Hyphomicrobiales</taxon>
        <taxon>Rhizobiaceae</taxon>
        <taxon>Rhizobium/Agrobacterium group</taxon>
        <taxon>Rhizobium</taxon>
    </lineage>
</organism>
<evidence type="ECO:0000313" key="1">
    <source>
        <dbReference type="EMBL" id="SEI10378.1"/>
    </source>
</evidence>
<reference evidence="3" key="2">
    <citation type="submission" date="2016-10" db="EMBL/GenBank/DDBJ databases">
        <authorList>
            <person name="Wibberg D."/>
        </authorList>
    </citation>
    <scope>NUCLEOTIDE SEQUENCE [LARGE SCALE GENOMIC DNA]</scope>
</reference>
<dbReference type="Proteomes" id="UP000183063">
    <property type="component" value="Unassembled WGS sequence"/>
</dbReference>